<dbReference type="InterPro" id="IPR036188">
    <property type="entry name" value="FAD/NAD-bd_sf"/>
</dbReference>
<dbReference type="Gene3D" id="3.50.50.60">
    <property type="entry name" value="FAD/NAD(P)-binding domain"/>
    <property type="match status" value="2"/>
</dbReference>
<keyword evidence="5" id="KW-0560">Oxidoreductase</keyword>
<keyword evidence="3" id="KW-0274">FAD</keyword>
<comment type="cofactor">
    <cofactor evidence="1">
        <name>FAD</name>
        <dbReference type="ChEBI" id="CHEBI:57692"/>
    </cofactor>
</comment>
<evidence type="ECO:0000313" key="5">
    <source>
        <dbReference type="EMBL" id="TXL69808.1"/>
    </source>
</evidence>
<dbReference type="PANTHER" id="PTHR43004:SF19">
    <property type="entry name" value="BINDING MONOOXYGENASE, PUTATIVE (JCVI)-RELATED"/>
    <property type="match status" value="1"/>
</dbReference>
<dbReference type="OrthoDB" id="9791689at2"/>
<dbReference type="Proteomes" id="UP000321638">
    <property type="component" value="Unassembled WGS sequence"/>
</dbReference>
<dbReference type="InterPro" id="IPR002938">
    <property type="entry name" value="FAD-bd"/>
</dbReference>
<proteinExistence type="predicted"/>
<feature type="domain" description="FAD-binding" evidence="4">
    <location>
        <begin position="4"/>
        <end position="216"/>
    </location>
</feature>
<feature type="domain" description="FAD-binding" evidence="4">
    <location>
        <begin position="237"/>
        <end position="312"/>
    </location>
</feature>
<dbReference type="GO" id="GO:0071949">
    <property type="term" value="F:FAD binding"/>
    <property type="evidence" value="ECO:0007669"/>
    <property type="project" value="InterPro"/>
</dbReference>
<name>A0A5C8P7V6_9HYPH</name>
<reference evidence="5 6" key="1">
    <citation type="submission" date="2019-06" db="EMBL/GenBank/DDBJ databases">
        <title>New taxonomy in bacterial strain CC-CFT640, isolated from vineyard.</title>
        <authorList>
            <person name="Lin S.-Y."/>
            <person name="Tsai C.-F."/>
            <person name="Young C.-C."/>
        </authorList>
    </citation>
    <scope>NUCLEOTIDE SEQUENCE [LARGE SCALE GENOMIC DNA]</scope>
    <source>
        <strain evidence="5 6">CC-CFT640</strain>
    </source>
</reference>
<evidence type="ECO:0000313" key="6">
    <source>
        <dbReference type="Proteomes" id="UP000321638"/>
    </source>
</evidence>
<dbReference type="PRINTS" id="PR00420">
    <property type="entry name" value="RNGMNOXGNASE"/>
</dbReference>
<dbReference type="GO" id="GO:0016709">
    <property type="term" value="F:oxidoreductase activity, acting on paired donors, with incorporation or reduction of molecular oxygen, NAD(P)H as one donor, and incorporation of one atom of oxygen"/>
    <property type="evidence" value="ECO:0007669"/>
    <property type="project" value="UniProtKB-ARBA"/>
</dbReference>
<keyword evidence="5" id="KW-0503">Monooxygenase</keyword>
<dbReference type="SUPFAM" id="SSF51905">
    <property type="entry name" value="FAD/NAD(P)-binding domain"/>
    <property type="match status" value="1"/>
</dbReference>
<keyword evidence="6" id="KW-1185">Reference proteome</keyword>
<evidence type="ECO:0000256" key="3">
    <source>
        <dbReference type="ARBA" id="ARBA00022827"/>
    </source>
</evidence>
<protein>
    <submittedName>
        <fullName evidence="5">FAD-dependent monooxygenase</fullName>
    </submittedName>
</protein>
<evidence type="ECO:0000259" key="4">
    <source>
        <dbReference type="Pfam" id="PF01494"/>
    </source>
</evidence>
<dbReference type="AlphaFoldDB" id="A0A5C8P7V6"/>
<dbReference type="Pfam" id="PF01494">
    <property type="entry name" value="FAD_binding_3"/>
    <property type="match status" value="2"/>
</dbReference>
<dbReference type="PANTHER" id="PTHR43004">
    <property type="entry name" value="TRK SYSTEM POTASSIUM UPTAKE PROTEIN"/>
    <property type="match status" value="1"/>
</dbReference>
<accession>A0A5C8P7V6</accession>
<dbReference type="RefSeq" id="WP_147852092.1">
    <property type="nucleotide sequence ID" value="NZ_VDUZ01000071.1"/>
</dbReference>
<sequence>MTRNVLIVGAGPTGLTAALELARRGWEPRIVERKPAPTPLSKAVGISAHSLDILEASGVSARLLARGIKVRRGHVRFRGRVLGKIDFSRLRHRFNFLLSLPQSDTEAAMGEALAGFGVAVGRCTALLDIRPAGDKVEVTMEGPYGQEQSRYDYVFGADGAHSRVRTRMGLGFEGYVHERLWSIADAEIADWPYEADAAQLFLNQSGDIGFIIPIGRQRFRAVSNTPDALSRIGGDYRARVLQVDTFHVPAQEAPTYQVGRVFLGGDAAHVHSPVGARGMNLGIEDAASFARRLTGNDLDGYTAERRPVGHRWIALSERMLAAAQATGTVAVAARNLAFRIVGHLPALQRPMLDRVAGLRE</sequence>
<dbReference type="InterPro" id="IPR050641">
    <property type="entry name" value="RIFMO-like"/>
</dbReference>
<gene>
    <name evidence="5" type="ORF">FHP25_37255</name>
</gene>
<comment type="caution">
    <text evidence="5">The sequence shown here is derived from an EMBL/GenBank/DDBJ whole genome shotgun (WGS) entry which is preliminary data.</text>
</comment>
<keyword evidence="2" id="KW-0285">Flavoprotein</keyword>
<evidence type="ECO:0000256" key="1">
    <source>
        <dbReference type="ARBA" id="ARBA00001974"/>
    </source>
</evidence>
<evidence type="ECO:0000256" key="2">
    <source>
        <dbReference type="ARBA" id="ARBA00022630"/>
    </source>
</evidence>
<dbReference type="EMBL" id="VDUZ01000071">
    <property type="protein sequence ID" value="TXL69808.1"/>
    <property type="molecule type" value="Genomic_DNA"/>
</dbReference>
<organism evidence="5 6">
    <name type="scientific">Vineibacter terrae</name>
    <dbReference type="NCBI Taxonomy" id="2586908"/>
    <lineage>
        <taxon>Bacteria</taxon>
        <taxon>Pseudomonadati</taxon>
        <taxon>Pseudomonadota</taxon>
        <taxon>Alphaproteobacteria</taxon>
        <taxon>Hyphomicrobiales</taxon>
        <taxon>Vineibacter</taxon>
    </lineage>
</organism>